<evidence type="ECO:0000256" key="3">
    <source>
        <dbReference type="ARBA" id="ARBA00023295"/>
    </source>
</evidence>
<comment type="caution">
    <text evidence="6">The sequence shown here is derived from an EMBL/GenBank/DDBJ whole genome shotgun (WGS) entry which is preliminary data.</text>
</comment>
<proteinExistence type="inferred from homology"/>
<feature type="signal peptide" evidence="5">
    <location>
        <begin position="1"/>
        <end position="17"/>
    </location>
</feature>
<evidence type="ECO:0000256" key="1">
    <source>
        <dbReference type="ARBA" id="ARBA00009865"/>
    </source>
</evidence>
<name>A0AAW2Z4M9_9EUKA</name>
<feature type="chain" id="PRO_5043553957" evidence="5">
    <location>
        <begin position="18"/>
        <end position="319"/>
    </location>
</feature>
<keyword evidence="2 4" id="KW-0378">Hydrolase</keyword>
<gene>
    <name evidence="6" type="ORF">AKO1_011486</name>
</gene>
<keyword evidence="5" id="KW-0732">Signal</keyword>
<accession>A0AAW2Z4M9</accession>
<dbReference type="SUPFAM" id="SSF75005">
    <property type="entry name" value="Arabinanase/levansucrase/invertase"/>
    <property type="match status" value="1"/>
</dbReference>
<keyword evidence="3 4" id="KW-0326">Glycosidase</keyword>
<protein>
    <submittedName>
        <fullName evidence="6">Xylan 1,3-beta-xylosidase</fullName>
    </submittedName>
</protein>
<evidence type="ECO:0000313" key="6">
    <source>
        <dbReference type="EMBL" id="KAL0483607.1"/>
    </source>
</evidence>
<evidence type="ECO:0000256" key="4">
    <source>
        <dbReference type="RuleBase" id="RU361187"/>
    </source>
</evidence>
<dbReference type="EMBL" id="JAOPGA020000972">
    <property type="protein sequence ID" value="KAL0483607.1"/>
    <property type="molecule type" value="Genomic_DNA"/>
</dbReference>
<keyword evidence="7" id="KW-1185">Reference proteome</keyword>
<dbReference type="InterPro" id="IPR023296">
    <property type="entry name" value="Glyco_hydro_beta-prop_sf"/>
</dbReference>
<reference evidence="6 7" key="1">
    <citation type="submission" date="2024-03" db="EMBL/GenBank/DDBJ databases">
        <title>The Acrasis kona genome and developmental transcriptomes reveal deep origins of eukaryotic multicellular pathways.</title>
        <authorList>
            <person name="Sheikh S."/>
            <person name="Fu C.-J."/>
            <person name="Brown M.W."/>
            <person name="Baldauf S.L."/>
        </authorList>
    </citation>
    <scope>NUCLEOTIDE SEQUENCE [LARGE SCALE GENOMIC DNA]</scope>
    <source>
        <strain evidence="6 7">ATCC MYA-3509</strain>
    </source>
</reference>
<evidence type="ECO:0000256" key="5">
    <source>
        <dbReference type="SAM" id="SignalP"/>
    </source>
</evidence>
<dbReference type="Proteomes" id="UP001431209">
    <property type="component" value="Unassembled WGS sequence"/>
</dbReference>
<dbReference type="AlphaFoldDB" id="A0AAW2Z4M9"/>
<evidence type="ECO:0000256" key="2">
    <source>
        <dbReference type="ARBA" id="ARBA00022801"/>
    </source>
</evidence>
<dbReference type="Gene3D" id="2.115.10.20">
    <property type="entry name" value="Glycosyl hydrolase domain, family 43"/>
    <property type="match status" value="1"/>
</dbReference>
<evidence type="ECO:0000313" key="7">
    <source>
        <dbReference type="Proteomes" id="UP001431209"/>
    </source>
</evidence>
<dbReference type="CDD" id="cd18821">
    <property type="entry name" value="GH43_Pc3Gal43A-like"/>
    <property type="match status" value="1"/>
</dbReference>
<dbReference type="GO" id="GO:0005975">
    <property type="term" value="P:carbohydrate metabolic process"/>
    <property type="evidence" value="ECO:0007669"/>
    <property type="project" value="InterPro"/>
</dbReference>
<dbReference type="PANTHER" id="PTHR22925">
    <property type="entry name" value="GLYCOSYL HYDROLASE 43 FAMILY MEMBER"/>
    <property type="match status" value="1"/>
</dbReference>
<dbReference type="InterPro" id="IPR006710">
    <property type="entry name" value="Glyco_hydro_43"/>
</dbReference>
<organism evidence="6 7">
    <name type="scientific">Acrasis kona</name>
    <dbReference type="NCBI Taxonomy" id="1008807"/>
    <lineage>
        <taxon>Eukaryota</taxon>
        <taxon>Discoba</taxon>
        <taxon>Heterolobosea</taxon>
        <taxon>Tetramitia</taxon>
        <taxon>Eutetramitia</taxon>
        <taxon>Acrasidae</taxon>
        <taxon>Acrasis</taxon>
    </lineage>
</organism>
<comment type="similarity">
    <text evidence="1 4">Belongs to the glycosyl hydrolase 43 family.</text>
</comment>
<sequence length="319" mass="36211">MKFLLCVFAFLCAYVLSEPRIVKPGSIWRDSSGRIIQSHGGGFIQVGKEWFWFGEDKTKGSLFQNISCYSSTDLVNWKFRSNAVTLQESGDLGPSRIVERPKVLYNEHTKQYVMYMHIDSTNYAEAKVGVSISKTVVGPYSYLGSFRPLNHQSRDMTIFKDDDGVGYLLFEDRERGISIAKLTSDYLKVESELHLIQEHYECPTIVKVDGLYYLLGSKLTGWSTNDNVYSTSRSLSGPWSPFTNVAPIGTKTFDSQSTFIVTLHGSEVTSYIYIGDRWNPDNLSDSRYMWMPLYVSNGTMKINSDKQWKVDAVTGSIQQ</sequence>
<dbReference type="PANTHER" id="PTHR22925:SF3">
    <property type="entry name" value="GLYCOSYL HYDROLASE FAMILY PROTEIN 43"/>
    <property type="match status" value="1"/>
</dbReference>
<dbReference type="Pfam" id="PF04616">
    <property type="entry name" value="Glyco_hydro_43"/>
    <property type="match status" value="1"/>
</dbReference>
<dbReference type="GO" id="GO:0004553">
    <property type="term" value="F:hydrolase activity, hydrolyzing O-glycosyl compounds"/>
    <property type="evidence" value="ECO:0007669"/>
    <property type="project" value="InterPro"/>
</dbReference>